<feature type="region of interest" description="Disordered" evidence="1">
    <location>
        <begin position="50"/>
        <end position="76"/>
    </location>
</feature>
<gene>
    <name evidence="2" type="ORF">CLV37_109172</name>
</gene>
<dbReference type="NCBIfam" id="NF047446">
    <property type="entry name" value="barrel_OmpL47"/>
    <property type="match status" value="1"/>
</dbReference>
<proteinExistence type="predicted"/>
<evidence type="ECO:0000313" key="2">
    <source>
        <dbReference type="EMBL" id="PRY12984.1"/>
    </source>
</evidence>
<evidence type="ECO:0008006" key="4">
    <source>
        <dbReference type="Google" id="ProtNLM"/>
    </source>
</evidence>
<dbReference type="InterPro" id="IPR013783">
    <property type="entry name" value="Ig-like_fold"/>
</dbReference>
<reference evidence="2 3" key="1">
    <citation type="submission" date="2018-03" db="EMBL/GenBank/DDBJ databases">
        <title>Genomic Encyclopedia of Archaeal and Bacterial Type Strains, Phase II (KMG-II): from individual species to whole genera.</title>
        <authorList>
            <person name="Goeker M."/>
        </authorList>
    </citation>
    <scope>NUCLEOTIDE SEQUENCE [LARGE SCALE GENOMIC DNA]</scope>
    <source>
        <strain evidence="2 3">DSM 19711</strain>
    </source>
</reference>
<organism evidence="2 3">
    <name type="scientific">Kineococcus rhizosphaerae</name>
    <dbReference type="NCBI Taxonomy" id="559628"/>
    <lineage>
        <taxon>Bacteria</taxon>
        <taxon>Bacillati</taxon>
        <taxon>Actinomycetota</taxon>
        <taxon>Actinomycetes</taxon>
        <taxon>Kineosporiales</taxon>
        <taxon>Kineosporiaceae</taxon>
        <taxon>Kineococcus</taxon>
    </lineage>
</organism>
<comment type="caution">
    <text evidence="2">The sequence shown here is derived from an EMBL/GenBank/DDBJ whole genome shotgun (WGS) entry which is preliminary data.</text>
</comment>
<dbReference type="GO" id="GO:0005975">
    <property type="term" value="P:carbohydrate metabolic process"/>
    <property type="evidence" value="ECO:0007669"/>
    <property type="project" value="UniProtKB-ARBA"/>
</dbReference>
<dbReference type="Gene3D" id="2.60.40.10">
    <property type="entry name" value="Immunoglobulins"/>
    <property type="match status" value="1"/>
</dbReference>
<sequence>MVHASAAGAATVDPSTRTSARVNFQSQAATAPAGYTADYGQAWSDTTGSGWLDDNTSAPASLVGNGRQRNSSVSPDKRYDTFIQMQQTTASTGGTLTPGRWEYALANGTYDVTVAVGDATAYNSTYTITAEPGTPNAVTVIDAVKPTSAAPFTTVTKRVTVSDGRLTLSPRGGVNTKIDFVDVVAVPSTPTDTTAPVATVSLAGDQDGTGAYTSDVTVTAGATDEAGGSGVAGITYSLDGGPALPYSGPFAVADAGAHSLTVTATDGAGNTGTATTSWTRATSEPAGTLVVSSPDDAVLGLPTSRLIFSTVKSRPTPPARAFTFTNTGGTALTLSGLATGGEDASSFALAPGQPSSVTVPAHGTTNVQVVFTPTDPTNCPTSTNTTAIADMIRKATLTYTTSSGAGSVDLSGVVTCNVEGNNEPTLQQVTDSLGYNVKTYRTYGNERFLGAQRYQAGSDEVYSPYFTAATPGTPVTLTPVAHYGSRNTAASGYGRTGWIAQGAVGATACSSTCKQLFTFPGDTSSSYTENQKLMPAVTGTTSFTPTGGFGLYHGDYGDVNYTDDGFNLARTTTGATISPAHYVHSIRVYPAYTADRTLIPGTWIVGVDITRVPAYKNNDFEDVVFVLRNATPAVPAAPQPGAATTVNLAAGGTVGSGCQVTGFDGVVPNTAGTQCNAANLAFTSAGLQMTSTAGQFPNGNQQNALYKSFDASTGPFTVTARVKGPITTLSQPYQQVAAFFGPDQSNFVKAEIEYQGTGTDPHATFFFDEKGTAKTIATTSLPGVTSASTVDLIIKANTSVPDPIASTSDPNKVRGYPLDQVSVYYSIDGGAAVQIGTAPVSPADVSKWFSRSARAGVLVSGGGSSTPYTATFSRFAVTAG</sequence>
<dbReference type="InterPro" id="IPR008979">
    <property type="entry name" value="Galactose-bd-like_sf"/>
</dbReference>
<feature type="compositionally biased region" description="Polar residues" evidence="1">
    <location>
        <begin position="50"/>
        <end position="59"/>
    </location>
</feature>
<protein>
    <recommendedName>
        <fullName evidence="4">Ig-like domain-containing protein</fullName>
    </recommendedName>
</protein>
<evidence type="ECO:0000256" key="1">
    <source>
        <dbReference type="SAM" id="MobiDB-lite"/>
    </source>
</evidence>
<keyword evidence="3" id="KW-1185">Reference proteome</keyword>
<dbReference type="InterPro" id="IPR058094">
    <property type="entry name" value="Ig-like_OmpL47-like"/>
</dbReference>
<dbReference type="EMBL" id="PVZF01000009">
    <property type="protein sequence ID" value="PRY12984.1"/>
    <property type="molecule type" value="Genomic_DNA"/>
</dbReference>
<dbReference type="AlphaFoldDB" id="A0A2T0R0Y8"/>
<dbReference type="Gene3D" id="2.60.120.430">
    <property type="entry name" value="Galactose-binding lectin"/>
    <property type="match status" value="1"/>
</dbReference>
<dbReference type="Proteomes" id="UP000238083">
    <property type="component" value="Unassembled WGS sequence"/>
</dbReference>
<accession>A0A2T0R0Y8</accession>
<name>A0A2T0R0Y8_9ACTN</name>
<dbReference type="SUPFAM" id="SSF49785">
    <property type="entry name" value="Galactose-binding domain-like"/>
    <property type="match status" value="1"/>
</dbReference>
<evidence type="ECO:0000313" key="3">
    <source>
        <dbReference type="Proteomes" id="UP000238083"/>
    </source>
</evidence>